<dbReference type="Pfam" id="PF07070">
    <property type="entry name" value="Spo0M"/>
    <property type="match status" value="1"/>
</dbReference>
<evidence type="ECO:0000313" key="1">
    <source>
        <dbReference type="EMBL" id="GGE59889.1"/>
    </source>
</evidence>
<accession>A0A917AM31</accession>
<protein>
    <submittedName>
        <fullName evidence="1">Sporulation-control protein</fullName>
    </submittedName>
</protein>
<gene>
    <name evidence="1" type="primary">spo0M</name>
    <name evidence="1" type="ORF">GCM10007140_07830</name>
</gene>
<dbReference type="RefSeq" id="WP_188387117.1">
    <property type="nucleotide sequence ID" value="NZ_BMFK01000001.1"/>
</dbReference>
<dbReference type="Proteomes" id="UP000605259">
    <property type="component" value="Unassembled WGS sequence"/>
</dbReference>
<organism evidence="1 2">
    <name type="scientific">Priestia taiwanensis</name>
    <dbReference type="NCBI Taxonomy" id="1347902"/>
    <lineage>
        <taxon>Bacteria</taxon>
        <taxon>Bacillati</taxon>
        <taxon>Bacillota</taxon>
        <taxon>Bacilli</taxon>
        <taxon>Bacillales</taxon>
        <taxon>Bacillaceae</taxon>
        <taxon>Priestia</taxon>
    </lineage>
</organism>
<dbReference type="AlphaFoldDB" id="A0A917AM31"/>
<keyword evidence="2" id="KW-1185">Reference proteome</keyword>
<name>A0A917AM31_9BACI</name>
<evidence type="ECO:0000313" key="2">
    <source>
        <dbReference type="Proteomes" id="UP000605259"/>
    </source>
</evidence>
<proteinExistence type="predicted"/>
<dbReference type="InterPro" id="IPR009776">
    <property type="entry name" value="Spore_0_M"/>
</dbReference>
<dbReference type="PANTHER" id="PTHR40053">
    <property type="entry name" value="SPORULATION-CONTROL PROTEIN SPO0M"/>
    <property type="match status" value="1"/>
</dbReference>
<dbReference type="EMBL" id="BMFK01000001">
    <property type="protein sequence ID" value="GGE59889.1"/>
    <property type="molecule type" value="Genomic_DNA"/>
</dbReference>
<comment type="caution">
    <text evidence="1">The sequence shown here is derived from an EMBL/GenBank/DDBJ whole genome shotgun (WGS) entry which is preliminary data.</text>
</comment>
<sequence>MSFFKKALASIGIGGVKVDTILENSSLVVGEDVRGRVEITGGNIHQDIDAIHLTLYSYYVEEINDKKVTNKAVQNRIKLTDAISIRAGEKQTIPFTLHVPLTTPLTFGRKLVWVHTSLDVKNAIDPTDNDYMEVSPNELMDEIFSSVQNLGFRLRQVEVERAPSFLRNRTLFVQEFEFVPTSGEFARKLDELEVIILPNSSSSVEVILEVDRKARGLMGSFLEALDMDESIVRLTISESDRGQVEQMLRNVIRKYI</sequence>
<reference evidence="1" key="2">
    <citation type="submission" date="2020-09" db="EMBL/GenBank/DDBJ databases">
        <authorList>
            <person name="Sun Q."/>
            <person name="Zhou Y."/>
        </authorList>
    </citation>
    <scope>NUCLEOTIDE SEQUENCE</scope>
    <source>
        <strain evidence="1">CGMCC 1.12698</strain>
    </source>
</reference>
<reference evidence="1" key="1">
    <citation type="journal article" date="2014" name="Int. J. Syst. Evol. Microbiol.">
        <title>Complete genome sequence of Corynebacterium casei LMG S-19264T (=DSM 44701T), isolated from a smear-ripened cheese.</title>
        <authorList>
            <consortium name="US DOE Joint Genome Institute (JGI-PGF)"/>
            <person name="Walter F."/>
            <person name="Albersmeier A."/>
            <person name="Kalinowski J."/>
            <person name="Ruckert C."/>
        </authorList>
    </citation>
    <scope>NUCLEOTIDE SEQUENCE</scope>
    <source>
        <strain evidence="1">CGMCC 1.12698</strain>
    </source>
</reference>
<dbReference type="PANTHER" id="PTHR40053:SF1">
    <property type="entry name" value="SPORULATION-CONTROL PROTEIN SPO0M"/>
    <property type="match status" value="1"/>
</dbReference>